<evidence type="ECO:0000256" key="4">
    <source>
        <dbReference type="ARBA" id="ARBA00022692"/>
    </source>
</evidence>
<dbReference type="RefSeq" id="WP_076487693.1">
    <property type="nucleotide sequence ID" value="NZ_FTMS01000002.1"/>
</dbReference>
<evidence type="ECO:0000313" key="9">
    <source>
        <dbReference type="EMBL" id="SIP99792.1"/>
    </source>
</evidence>
<evidence type="ECO:0000256" key="1">
    <source>
        <dbReference type="ARBA" id="ARBA00004651"/>
    </source>
</evidence>
<keyword evidence="7 8" id="KW-0472">Membrane</keyword>
<dbReference type="OrthoDB" id="9796616at2"/>
<organism evidence="9 10">
    <name type="scientific">Alkalispirochaeta americana</name>
    <dbReference type="NCBI Taxonomy" id="159291"/>
    <lineage>
        <taxon>Bacteria</taxon>
        <taxon>Pseudomonadati</taxon>
        <taxon>Spirochaetota</taxon>
        <taxon>Spirochaetia</taxon>
        <taxon>Spirochaetales</taxon>
        <taxon>Spirochaetaceae</taxon>
        <taxon>Alkalispirochaeta</taxon>
    </lineage>
</organism>
<keyword evidence="6 8" id="KW-1133">Transmembrane helix</keyword>
<comment type="subcellular location">
    <subcellularLocation>
        <location evidence="1">Cell membrane</location>
        <topology evidence="1">Multi-pass membrane protein</topology>
    </subcellularLocation>
</comment>
<name>A0A1N6P6K0_9SPIO</name>
<keyword evidence="10" id="KW-1185">Reference proteome</keyword>
<feature type="transmembrane region" description="Helical" evidence="8">
    <location>
        <begin position="138"/>
        <end position="156"/>
    </location>
</feature>
<dbReference type="Pfam" id="PF04093">
    <property type="entry name" value="MreD"/>
    <property type="match status" value="1"/>
</dbReference>
<dbReference type="InterPro" id="IPR007227">
    <property type="entry name" value="Cell_shape_determining_MreD"/>
</dbReference>
<dbReference type="AlphaFoldDB" id="A0A1N6P6K0"/>
<comment type="similarity">
    <text evidence="2">Belongs to the MreD family.</text>
</comment>
<dbReference type="GO" id="GO:0005886">
    <property type="term" value="C:plasma membrane"/>
    <property type="evidence" value="ECO:0007669"/>
    <property type="project" value="UniProtKB-SubCell"/>
</dbReference>
<dbReference type="NCBIfam" id="TIGR03426">
    <property type="entry name" value="shape_MreD"/>
    <property type="match status" value="1"/>
</dbReference>
<gene>
    <name evidence="9" type="ORF">SAMN05920897_102147</name>
</gene>
<evidence type="ECO:0000256" key="3">
    <source>
        <dbReference type="ARBA" id="ARBA00022475"/>
    </source>
</evidence>
<proteinExistence type="inferred from homology"/>
<protein>
    <submittedName>
        <fullName evidence="9">Rod shape-determining protein MreD</fullName>
    </submittedName>
</protein>
<evidence type="ECO:0000256" key="2">
    <source>
        <dbReference type="ARBA" id="ARBA00007776"/>
    </source>
</evidence>
<evidence type="ECO:0000256" key="7">
    <source>
        <dbReference type="ARBA" id="ARBA00023136"/>
    </source>
</evidence>
<evidence type="ECO:0000256" key="8">
    <source>
        <dbReference type="SAM" id="Phobius"/>
    </source>
</evidence>
<sequence>MISLWFAAIAAGLVVLQTTWFSGLYLAGFSPDLVLLVLTFSAHHQGVQRGQIAGFAVGFAEDALGASPPGFSATIRLAHSAVAGFTQGSISGDAFVMPMALAGLAFSIKIGATLLVSFILRLDHVAPRIFSWPTLTEFFLTILFAPTVFMVLRMILRRLSPRSG</sequence>
<evidence type="ECO:0000313" key="10">
    <source>
        <dbReference type="Proteomes" id="UP000186400"/>
    </source>
</evidence>
<keyword evidence="5" id="KW-0133">Cell shape</keyword>
<evidence type="ECO:0000256" key="5">
    <source>
        <dbReference type="ARBA" id="ARBA00022960"/>
    </source>
</evidence>
<evidence type="ECO:0000256" key="6">
    <source>
        <dbReference type="ARBA" id="ARBA00022989"/>
    </source>
</evidence>
<dbReference type="EMBL" id="FTMS01000002">
    <property type="protein sequence ID" value="SIP99792.1"/>
    <property type="molecule type" value="Genomic_DNA"/>
</dbReference>
<reference evidence="9 10" key="1">
    <citation type="submission" date="2017-01" db="EMBL/GenBank/DDBJ databases">
        <authorList>
            <person name="Mah S.A."/>
            <person name="Swanson W.J."/>
            <person name="Moy G.W."/>
            <person name="Vacquier V.D."/>
        </authorList>
    </citation>
    <scope>NUCLEOTIDE SEQUENCE [LARGE SCALE GENOMIC DNA]</scope>
    <source>
        <strain evidence="9 10">ASpG1</strain>
    </source>
</reference>
<accession>A0A1N6P6K0</accession>
<keyword evidence="4 8" id="KW-0812">Transmembrane</keyword>
<dbReference type="GO" id="GO:0008360">
    <property type="term" value="P:regulation of cell shape"/>
    <property type="evidence" value="ECO:0007669"/>
    <property type="project" value="UniProtKB-KW"/>
</dbReference>
<feature type="transmembrane region" description="Helical" evidence="8">
    <location>
        <begin position="95"/>
        <end position="118"/>
    </location>
</feature>
<dbReference type="STRING" id="159291.SAMN05920897_102147"/>
<keyword evidence="3" id="KW-1003">Cell membrane</keyword>
<feature type="transmembrane region" description="Helical" evidence="8">
    <location>
        <begin position="6"/>
        <end position="27"/>
    </location>
</feature>
<dbReference type="Proteomes" id="UP000186400">
    <property type="component" value="Unassembled WGS sequence"/>
</dbReference>